<proteinExistence type="predicted"/>
<protein>
    <submittedName>
        <fullName evidence="1">Uncharacterized protein</fullName>
    </submittedName>
</protein>
<organism evidence="1">
    <name type="scientific">marine sediment metagenome</name>
    <dbReference type="NCBI Taxonomy" id="412755"/>
    <lineage>
        <taxon>unclassified sequences</taxon>
        <taxon>metagenomes</taxon>
        <taxon>ecological metagenomes</taxon>
    </lineage>
</organism>
<comment type="caution">
    <text evidence="1">The sequence shown here is derived from an EMBL/GenBank/DDBJ whole genome shotgun (WGS) entry which is preliminary data.</text>
</comment>
<dbReference type="AlphaFoldDB" id="X1BG19"/>
<dbReference type="EMBL" id="BART01028920">
    <property type="protein sequence ID" value="GAG94899.1"/>
    <property type="molecule type" value="Genomic_DNA"/>
</dbReference>
<gene>
    <name evidence="1" type="ORF">S01H4_50872</name>
</gene>
<reference evidence="1" key="1">
    <citation type="journal article" date="2014" name="Front. Microbiol.">
        <title>High frequency of phylogenetically diverse reductive dehalogenase-homologous genes in deep subseafloor sedimentary metagenomes.</title>
        <authorList>
            <person name="Kawai M."/>
            <person name="Futagami T."/>
            <person name="Toyoda A."/>
            <person name="Takaki Y."/>
            <person name="Nishi S."/>
            <person name="Hori S."/>
            <person name="Arai W."/>
            <person name="Tsubouchi T."/>
            <person name="Morono Y."/>
            <person name="Uchiyama I."/>
            <person name="Ito T."/>
            <person name="Fujiyama A."/>
            <person name="Inagaki F."/>
            <person name="Takami H."/>
        </authorList>
    </citation>
    <scope>NUCLEOTIDE SEQUENCE</scope>
    <source>
        <strain evidence="1">Expedition CK06-06</strain>
    </source>
</reference>
<name>X1BG19_9ZZZZ</name>
<evidence type="ECO:0000313" key="1">
    <source>
        <dbReference type="EMBL" id="GAG94899.1"/>
    </source>
</evidence>
<accession>X1BG19</accession>
<sequence length="30" mass="3590">WTIDLCFWPNALDVTESNKEYLDNLIKKYG</sequence>
<feature type="non-terminal residue" evidence="1">
    <location>
        <position position="1"/>
    </location>
</feature>